<dbReference type="EMBL" id="JABSTR010000002">
    <property type="protein sequence ID" value="KAH9363926.1"/>
    <property type="molecule type" value="Genomic_DNA"/>
</dbReference>
<dbReference type="GO" id="GO:0005524">
    <property type="term" value="F:ATP binding"/>
    <property type="evidence" value="ECO:0007669"/>
    <property type="project" value="UniProtKB-KW"/>
</dbReference>
<dbReference type="InterPro" id="IPR000719">
    <property type="entry name" value="Prot_kinase_dom"/>
</dbReference>
<dbReference type="GO" id="GO:0010468">
    <property type="term" value="P:regulation of gene expression"/>
    <property type="evidence" value="ECO:0007669"/>
    <property type="project" value="TreeGrafter"/>
</dbReference>
<keyword evidence="6" id="KW-0067">ATP-binding</keyword>
<keyword evidence="4" id="KW-0547">Nucleotide-binding</keyword>
<comment type="caution">
    <text evidence="8">The sequence shown here is derived from an EMBL/GenBank/DDBJ whole genome shotgun (WGS) entry which is preliminary data.</text>
</comment>
<keyword evidence="5" id="KW-0418">Kinase</keyword>
<dbReference type="EC" id="2.7.11.22" evidence="1"/>
<keyword evidence="9" id="KW-1185">Reference proteome</keyword>
<dbReference type="OMA" id="RLKNETH"/>
<feature type="domain" description="Protein kinase" evidence="7">
    <location>
        <begin position="6"/>
        <end position="103"/>
    </location>
</feature>
<dbReference type="PANTHER" id="PTHR24056">
    <property type="entry name" value="CELL DIVISION PROTEIN KINASE"/>
    <property type="match status" value="1"/>
</dbReference>
<dbReference type="GO" id="GO:0007165">
    <property type="term" value="P:signal transduction"/>
    <property type="evidence" value="ECO:0007669"/>
    <property type="project" value="TreeGrafter"/>
</dbReference>
<dbReference type="InterPro" id="IPR011009">
    <property type="entry name" value="Kinase-like_dom_sf"/>
</dbReference>
<dbReference type="GO" id="GO:0030332">
    <property type="term" value="F:cyclin binding"/>
    <property type="evidence" value="ECO:0007669"/>
    <property type="project" value="TreeGrafter"/>
</dbReference>
<evidence type="ECO:0000256" key="1">
    <source>
        <dbReference type="ARBA" id="ARBA00012425"/>
    </source>
</evidence>
<dbReference type="InterPro" id="IPR050108">
    <property type="entry name" value="CDK"/>
</dbReference>
<gene>
    <name evidence="8" type="ORF">HPB48_015042</name>
</gene>
<sequence length="103" mass="11819">MDKDVHEKIHKSNECPNGVVYKARGRDTGRYVALKKIRLKNETHEVASTAIREISTLQDPRHPNGAHLLDVLQGNRQLYLVLEYTTEDLRKHMNEAASRKTCP</sequence>
<evidence type="ECO:0000313" key="9">
    <source>
        <dbReference type="Proteomes" id="UP000821853"/>
    </source>
</evidence>
<dbReference type="GO" id="GO:0010389">
    <property type="term" value="P:regulation of G2/M transition of mitotic cell cycle"/>
    <property type="evidence" value="ECO:0007669"/>
    <property type="project" value="TreeGrafter"/>
</dbReference>
<dbReference type="GO" id="GO:0000082">
    <property type="term" value="P:G1/S transition of mitotic cell cycle"/>
    <property type="evidence" value="ECO:0007669"/>
    <property type="project" value="TreeGrafter"/>
</dbReference>
<dbReference type="GO" id="GO:0004693">
    <property type="term" value="F:cyclin-dependent protein serine/threonine kinase activity"/>
    <property type="evidence" value="ECO:0007669"/>
    <property type="project" value="UniProtKB-EC"/>
</dbReference>
<dbReference type="SUPFAM" id="SSF56112">
    <property type="entry name" value="Protein kinase-like (PK-like)"/>
    <property type="match status" value="1"/>
</dbReference>
<keyword evidence="3" id="KW-0808">Transferase</keyword>
<dbReference type="GO" id="GO:0005634">
    <property type="term" value="C:nucleus"/>
    <property type="evidence" value="ECO:0007669"/>
    <property type="project" value="TreeGrafter"/>
</dbReference>
<dbReference type="Pfam" id="PF00069">
    <property type="entry name" value="Pkinase"/>
    <property type="match status" value="1"/>
</dbReference>
<dbReference type="VEuPathDB" id="VectorBase:HLOH_065400"/>
<evidence type="ECO:0000259" key="7">
    <source>
        <dbReference type="PROSITE" id="PS50011"/>
    </source>
</evidence>
<evidence type="ECO:0000256" key="3">
    <source>
        <dbReference type="ARBA" id="ARBA00022679"/>
    </source>
</evidence>
<protein>
    <recommendedName>
        <fullName evidence="1">cyclin-dependent kinase</fullName>
        <ecNumber evidence="1">2.7.11.22</ecNumber>
    </recommendedName>
</protein>
<proteinExistence type="predicted"/>
<evidence type="ECO:0000256" key="2">
    <source>
        <dbReference type="ARBA" id="ARBA00022527"/>
    </source>
</evidence>
<accession>A0A9J6FCG8</accession>
<dbReference type="GO" id="GO:0000307">
    <property type="term" value="C:cyclin-dependent protein kinase holoenzyme complex"/>
    <property type="evidence" value="ECO:0007669"/>
    <property type="project" value="TreeGrafter"/>
</dbReference>
<evidence type="ECO:0000256" key="6">
    <source>
        <dbReference type="ARBA" id="ARBA00022840"/>
    </source>
</evidence>
<organism evidence="8 9">
    <name type="scientific">Haemaphysalis longicornis</name>
    <name type="common">Bush tick</name>
    <dbReference type="NCBI Taxonomy" id="44386"/>
    <lineage>
        <taxon>Eukaryota</taxon>
        <taxon>Metazoa</taxon>
        <taxon>Ecdysozoa</taxon>
        <taxon>Arthropoda</taxon>
        <taxon>Chelicerata</taxon>
        <taxon>Arachnida</taxon>
        <taxon>Acari</taxon>
        <taxon>Parasitiformes</taxon>
        <taxon>Ixodida</taxon>
        <taxon>Ixodoidea</taxon>
        <taxon>Ixodidae</taxon>
        <taxon>Haemaphysalinae</taxon>
        <taxon>Haemaphysalis</taxon>
    </lineage>
</organism>
<keyword evidence="2" id="KW-0723">Serine/threonine-protein kinase</keyword>
<evidence type="ECO:0000256" key="5">
    <source>
        <dbReference type="ARBA" id="ARBA00022777"/>
    </source>
</evidence>
<dbReference type="OrthoDB" id="1732493at2759"/>
<dbReference type="PROSITE" id="PS50011">
    <property type="entry name" value="PROTEIN_KINASE_DOM"/>
    <property type="match status" value="1"/>
</dbReference>
<name>A0A9J6FCG8_HAELO</name>
<reference evidence="8 9" key="1">
    <citation type="journal article" date="2020" name="Cell">
        <title>Large-Scale Comparative Analyses of Tick Genomes Elucidate Their Genetic Diversity and Vector Capacities.</title>
        <authorList>
            <consortium name="Tick Genome and Microbiome Consortium (TIGMIC)"/>
            <person name="Jia N."/>
            <person name="Wang J."/>
            <person name="Shi W."/>
            <person name="Du L."/>
            <person name="Sun Y."/>
            <person name="Zhan W."/>
            <person name="Jiang J.F."/>
            <person name="Wang Q."/>
            <person name="Zhang B."/>
            <person name="Ji P."/>
            <person name="Bell-Sakyi L."/>
            <person name="Cui X.M."/>
            <person name="Yuan T.T."/>
            <person name="Jiang B.G."/>
            <person name="Yang W.F."/>
            <person name="Lam T.T."/>
            <person name="Chang Q.C."/>
            <person name="Ding S.J."/>
            <person name="Wang X.J."/>
            <person name="Zhu J.G."/>
            <person name="Ruan X.D."/>
            <person name="Zhao L."/>
            <person name="Wei J.T."/>
            <person name="Ye R.Z."/>
            <person name="Que T.C."/>
            <person name="Du C.H."/>
            <person name="Zhou Y.H."/>
            <person name="Cheng J.X."/>
            <person name="Dai P.F."/>
            <person name="Guo W.B."/>
            <person name="Han X.H."/>
            <person name="Huang E.J."/>
            <person name="Li L.F."/>
            <person name="Wei W."/>
            <person name="Gao Y.C."/>
            <person name="Liu J.Z."/>
            <person name="Shao H.Z."/>
            <person name="Wang X."/>
            <person name="Wang C.C."/>
            <person name="Yang T.C."/>
            <person name="Huo Q.B."/>
            <person name="Li W."/>
            <person name="Chen H.Y."/>
            <person name="Chen S.E."/>
            <person name="Zhou L.G."/>
            <person name="Ni X.B."/>
            <person name="Tian J.H."/>
            <person name="Sheng Y."/>
            <person name="Liu T."/>
            <person name="Pan Y.S."/>
            <person name="Xia L.Y."/>
            <person name="Li J."/>
            <person name="Zhao F."/>
            <person name="Cao W.C."/>
        </authorList>
    </citation>
    <scope>NUCLEOTIDE SEQUENCE [LARGE SCALE GENOMIC DNA]</scope>
    <source>
        <strain evidence="8">HaeL-2018</strain>
    </source>
</reference>
<dbReference type="AlphaFoldDB" id="A0A9J6FCG8"/>
<dbReference type="PANTHER" id="PTHR24056:SF254">
    <property type="entry name" value="CYCLIN-DEPENDENT KINASE 2"/>
    <property type="match status" value="1"/>
</dbReference>
<evidence type="ECO:0000313" key="8">
    <source>
        <dbReference type="EMBL" id="KAH9363926.1"/>
    </source>
</evidence>
<dbReference type="Proteomes" id="UP000821853">
    <property type="component" value="Chromosome 10"/>
</dbReference>
<dbReference type="Gene3D" id="3.30.200.20">
    <property type="entry name" value="Phosphorylase Kinase, domain 1"/>
    <property type="match status" value="1"/>
</dbReference>
<evidence type="ECO:0000256" key="4">
    <source>
        <dbReference type="ARBA" id="ARBA00022741"/>
    </source>
</evidence>
<dbReference type="GO" id="GO:0005737">
    <property type="term" value="C:cytoplasm"/>
    <property type="evidence" value="ECO:0007669"/>
    <property type="project" value="TreeGrafter"/>
</dbReference>